<name>A0A815XKI1_9BILA</name>
<feature type="region of interest" description="Disordered" evidence="1">
    <location>
        <begin position="41"/>
        <end position="80"/>
    </location>
</feature>
<evidence type="ECO:0000313" key="5">
    <source>
        <dbReference type="EMBL" id="CAF4419846.1"/>
    </source>
</evidence>
<dbReference type="EMBL" id="CAJNOK010016562">
    <property type="protein sequence ID" value="CAF1247554.1"/>
    <property type="molecule type" value="Genomic_DNA"/>
</dbReference>
<organism evidence="3 6">
    <name type="scientific">Didymodactylos carnosus</name>
    <dbReference type="NCBI Taxonomy" id="1234261"/>
    <lineage>
        <taxon>Eukaryota</taxon>
        <taxon>Metazoa</taxon>
        <taxon>Spiralia</taxon>
        <taxon>Gnathifera</taxon>
        <taxon>Rotifera</taxon>
        <taxon>Eurotatoria</taxon>
        <taxon>Bdelloidea</taxon>
        <taxon>Philodinida</taxon>
        <taxon>Philodinidae</taxon>
        <taxon>Didymodactylos</taxon>
    </lineage>
</organism>
<comment type="caution">
    <text evidence="3">The sequence shown here is derived from an EMBL/GenBank/DDBJ whole genome shotgun (WGS) entry which is preliminary data.</text>
</comment>
<proteinExistence type="predicted"/>
<evidence type="ECO:0000256" key="1">
    <source>
        <dbReference type="SAM" id="MobiDB-lite"/>
    </source>
</evidence>
<sequence>MEMIKQFYIVFERRTGTGTFNMAIDDIRIVHGPCLPLTSTSISSTSSTSTSSTHTTITDSTQQISTESSISIAQTPTKLSQSSLVLEIQVRSTAPQ</sequence>
<evidence type="ECO:0000313" key="6">
    <source>
        <dbReference type="Proteomes" id="UP000663829"/>
    </source>
</evidence>
<dbReference type="Proteomes" id="UP000681722">
    <property type="component" value="Unassembled WGS sequence"/>
</dbReference>
<keyword evidence="6" id="KW-1185">Reference proteome</keyword>
<dbReference type="AlphaFoldDB" id="A0A815XKI1"/>
<dbReference type="EMBL" id="CAJNOQ010028056">
    <property type="protein sequence ID" value="CAF1558500.1"/>
    <property type="molecule type" value="Genomic_DNA"/>
</dbReference>
<dbReference type="EMBL" id="CAJOBC010093790">
    <property type="protein sequence ID" value="CAF4419846.1"/>
    <property type="molecule type" value="Genomic_DNA"/>
</dbReference>
<dbReference type="Proteomes" id="UP000682733">
    <property type="component" value="Unassembled WGS sequence"/>
</dbReference>
<evidence type="ECO:0000313" key="2">
    <source>
        <dbReference type="EMBL" id="CAF1247554.1"/>
    </source>
</evidence>
<evidence type="ECO:0000313" key="3">
    <source>
        <dbReference type="EMBL" id="CAF1558500.1"/>
    </source>
</evidence>
<protein>
    <submittedName>
        <fullName evidence="3">Uncharacterized protein</fullName>
    </submittedName>
</protein>
<gene>
    <name evidence="3" type="ORF">GPM918_LOCUS39620</name>
    <name evidence="2" type="ORF">OVA965_LOCUS26118</name>
    <name evidence="5" type="ORF">SRO942_LOCUS40510</name>
    <name evidence="4" type="ORF">TMI583_LOCUS26855</name>
</gene>
<evidence type="ECO:0000313" key="4">
    <source>
        <dbReference type="EMBL" id="CAF4055146.1"/>
    </source>
</evidence>
<dbReference type="EMBL" id="CAJOBA010038110">
    <property type="protein sequence ID" value="CAF4055146.1"/>
    <property type="molecule type" value="Genomic_DNA"/>
</dbReference>
<reference evidence="3" key="1">
    <citation type="submission" date="2021-02" db="EMBL/GenBank/DDBJ databases">
        <authorList>
            <person name="Nowell W R."/>
        </authorList>
    </citation>
    <scope>NUCLEOTIDE SEQUENCE</scope>
</reference>
<accession>A0A815XKI1</accession>
<dbReference type="Proteomes" id="UP000677228">
    <property type="component" value="Unassembled WGS sequence"/>
</dbReference>
<dbReference type="Proteomes" id="UP000663829">
    <property type="component" value="Unassembled WGS sequence"/>
</dbReference>
<feature type="compositionally biased region" description="Low complexity" evidence="1">
    <location>
        <begin position="41"/>
        <end position="75"/>
    </location>
</feature>